<comment type="caution">
    <text evidence="6">The sequence shown here is derived from an EMBL/GenBank/DDBJ whole genome shotgun (WGS) entry which is preliminary data.</text>
</comment>
<gene>
    <name evidence="6" type="ORF">FK492_08425</name>
</gene>
<keyword evidence="3" id="KW-1266">Target cell cytoplasm</keyword>
<protein>
    <submittedName>
        <fullName evidence="6">Adhesin</fullName>
    </submittedName>
</protein>
<keyword evidence="2" id="KW-0800">Toxin</keyword>
<dbReference type="RefSeq" id="WP_141495960.1">
    <property type="nucleotide sequence ID" value="NZ_VICF01000002.1"/>
</dbReference>
<organism evidence="6 7">
    <name type="scientific">Pantoea dispersa</name>
    <dbReference type="NCBI Taxonomy" id="59814"/>
    <lineage>
        <taxon>Bacteria</taxon>
        <taxon>Pseudomonadati</taxon>
        <taxon>Pseudomonadota</taxon>
        <taxon>Gammaproteobacteria</taxon>
        <taxon>Enterobacterales</taxon>
        <taxon>Erwiniaceae</taxon>
        <taxon>Pantoea</taxon>
    </lineage>
</organism>
<evidence type="ECO:0000259" key="5">
    <source>
        <dbReference type="Pfam" id="PF04829"/>
    </source>
</evidence>
<comment type="subcellular location">
    <subcellularLocation>
        <location evidence="1">Target cell</location>
        <location evidence="1">Target cell cytoplasm</location>
    </subcellularLocation>
</comment>
<evidence type="ECO:0000256" key="2">
    <source>
        <dbReference type="ARBA" id="ARBA00022656"/>
    </source>
</evidence>
<sequence length="288" mass="29129">MGQLIMHSMYPGKQVSDLQESDKQIISALSTLAAGLAGGVTGGSSASALAGAQAGKNAVENNALSLGTGMTSSGSAAQSWNQYSQEHNLTPEQKQAGLDKLTQGDLPDGANITKVIVNGYKDGVLIAGAAYLGPAASVGKVVGGAVIAAMANGTYQWFDINSEKNQSLPENQQTTWDYWGSASAAVTGALAPGRGLLQNVGIATTGAALSNGADIGAIGIAAGSAGLGWGFGEYAPGVVNSLTGKDAPGFIFDAIGSLGTEFLGGYTQNLLNTPTPQKFSEKEKEEKK</sequence>
<evidence type="ECO:0000256" key="3">
    <source>
        <dbReference type="ARBA" id="ARBA00022913"/>
    </source>
</evidence>
<reference evidence="6 7" key="1">
    <citation type="submission" date="2019-06" db="EMBL/GenBank/DDBJ databases">
        <title>Pantoea dispersa Assembly.</title>
        <authorList>
            <person name="Wang J."/>
        </authorList>
    </citation>
    <scope>NUCLEOTIDE SEQUENCE [LARGE SCALE GENOMIC DNA]</scope>
    <source>
        <strain evidence="7">bio</strain>
    </source>
</reference>
<name>A0ABY3A3K7_9GAMM</name>
<dbReference type="Proteomes" id="UP000319715">
    <property type="component" value="Unassembled WGS sequence"/>
</dbReference>
<keyword evidence="7" id="KW-1185">Reference proteome</keyword>
<evidence type="ECO:0000313" key="6">
    <source>
        <dbReference type="EMBL" id="TQC75914.1"/>
    </source>
</evidence>
<evidence type="ECO:0000256" key="1">
    <source>
        <dbReference type="ARBA" id="ARBA00004219"/>
    </source>
</evidence>
<dbReference type="EMBL" id="VICF01000002">
    <property type="protein sequence ID" value="TQC75914.1"/>
    <property type="molecule type" value="Genomic_DNA"/>
</dbReference>
<dbReference type="InterPro" id="IPR006914">
    <property type="entry name" value="VENN_dom"/>
</dbReference>
<evidence type="ECO:0000313" key="7">
    <source>
        <dbReference type="Proteomes" id="UP000319715"/>
    </source>
</evidence>
<proteinExistence type="predicted"/>
<accession>A0ABY3A3K7</accession>
<evidence type="ECO:0000256" key="4">
    <source>
        <dbReference type="ARBA" id="ARBA00023026"/>
    </source>
</evidence>
<dbReference type="Pfam" id="PF04829">
    <property type="entry name" value="PT-VENN"/>
    <property type="match status" value="1"/>
</dbReference>
<keyword evidence="4" id="KW-0843">Virulence</keyword>
<feature type="domain" description="VENN motif-containing" evidence="5">
    <location>
        <begin position="15"/>
        <end position="65"/>
    </location>
</feature>